<dbReference type="PROSITE" id="PS51257">
    <property type="entry name" value="PROKAR_LIPOPROTEIN"/>
    <property type="match status" value="1"/>
</dbReference>
<dbReference type="Pfam" id="PF01357">
    <property type="entry name" value="Expansin_C"/>
    <property type="match status" value="1"/>
</dbReference>
<dbReference type="PANTHER" id="PTHR31692">
    <property type="entry name" value="EXPANSIN-B3"/>
    <property type="match status" value="1"/>
</dbReference>
<dbReference type="InterPro" id="IPR036749">
    <property type="entry name" value="Expansin_CBD_sf"/>
</dbReference>
<feature type="domain" description="Expansin-like CBD" evidence="7">
    <location>
        <begin position="196"/>
        <end position="278"/>
    </location>
</feature>
<evidence type="ECO:0000256" key="2">
    <source>
        <dbReference type="ARBA" id="ARBA00022525"/>
    </source>
</evidence>
<dbReference type="GO" id="GO:0005576">
    <property type="term" value="C:extracellular region"/>
    <property type="evidence" value="ECO:0007669"/>
    <property type="project" value="UniProtKB-SubCell"/>
</dbReference>
<gene>
    <name evidence="8" type="primary">ga02210</name>
    <name evidence="8" type="ORF">PR202_ga02210</name>
</gene>
<dbReference type="InterPro" id="IPR007118">
    <property type="entry name" value="Expan_Lol_pI"/>
</dbReference>
<keyword evidence="2" id="KW-0964">Secreted</keyword>
<dbReference type="EMBL" id="BQKI01000001">
    <property type="protein sequence ID" value="GJM86357.1"/>
    <property type="molecule type" value="Genomic_DNA"/>
</dbReference>
<dbReference type="PRINTS" id="PR01225">
    <property type="entry name" value="EXPANSNFAMLY"/>
</dbReference>
<evidence type="ECO:0000313" key="8">
    <source>
        <dbReference type="EMBL" id="GJM86357.1"/>
    </source>
</evidence>
<dbReference type="InterPro" id="IPR007117">
    <property type="entry name" value="Expansin_CBD"/>
</dbReference>
<dbReference type="Gene3D" id="2.60.40.760">
    <property type="entry name" value="Expansin, cellulose-binding-like domain"/>
    <property type="match status" value="1"/>
</dbReference>
<comment type="caution">
    <text evidence="8">The sequence shown here is derived from an EMBL/GenBank/DDBJ whole genome shotgun (WGS) entry which is preliminary data.</text>
</comment>
<evidence type="ECO:0000256" key="5">
    <source>
        <dbReference type="SAM" id="SignalP"/>
    </source>
</evidence>
<dbReference type="InterPro" id="IPR036908">
    <property type="entry name" value="RlpA-like_sf"/>
</dbReference>
<dbReference type="PROSITE" id="PS50843">
    <property type="entry name" value="EXPANSIN_CBD"/>
    <property type="match status" value="1"/>
</dbReference>
<dbReference type="CDD" id="cd22275">
    <property type="entry name" value="DPBB_EXPB_N"/>
    <property type="match status" value="1"/>
</dbReference>
<dbReference type="SUPFAM" id="SSF50685">
    <property type="entry name" value="Barwin-like endoglucanases"/>
    <property type="match status" value="1"/>
</dbReference>
<evidence type="ECO:0000256" key="3">
    <source>
        <dbReference type="ARBA" id="ARBA00023180"/>
    </source>
</evidence>
<dbReference type="Gene3D" id="2.40.40.10">
    <property type="entry name" value="RlpA-like domain"/>
    <property type="match status" value="1"/>
</dbReference>
<reference evidence="8" key="1">
    <citation type="journal article" date="2018" name="DNA Res.">
        <title>Multiple hybrid de novo genome assembly of finger millet, an orphan allotetraploid crop.</title>
        <authorList>
            <person name="Hatakeyama M."/>
            <person name="Aluri S."/>
            <person name="Balachadran M.T."/>
            <person name="Sivarajan S.R."/>
            <person name="Patrignani A."/>
            <person name="Gruter S."/>
            <person name="Poveda L."/>
            <person name="Shimizu-Inatsugi R."/>
            <person name="Baeten J."/>
            <person name="Francoijs K.J."/>
            <person name="Nataraja K.N."/>
            <person name="Reddy Y.A.N."/>
            <person name="Phadnis S."/>
            <person name="Ravikumar R.L."/>
            <person name="Schlapbach R."/>
            <person name="Sreeman S.M."/>
            <person name="Shimizu K.K."/>
        </authorList>
    </citation>
    <scope>NUCLEOTIDE SEQUENCE</scope>
</reference>
<evidence type="ECO:0000313" key="9">
    <source>
        <dbReference type="Proteomes" id="UP001054889"/>
    </source>
</evidence>
<protein>
    <submittedName>
        <fullName evidence="8">Uncharacterized protein</fullName>
    </submittedName>
</protein>
<dbReference type="SUPFAM" id="SSF49590">
    <property type="entry name" value="PHL pollen allergen"/>
    <property type="match status" value="1"/>
</dbReference>
<dbReference type="Pfam" id="PF03330">
    <property type="entry name" value="DPBB_1"/>
    <property type="match status" value="1"/>
</dbReference>
<evidence type="ECO:0000256" key="4">
    <source>
        <dbReference type="RuleBase" id="RU003460"/>
    </source>
</evidence>
<sequence>MVSKSRAASSCLVAFVVLACLLRPGASVEFHRKLQSWSTAGATWYGTPNGAGTDGGACGYQNAVDQPPFSSMIAAGNPSIFEGGKGCGSCYQLLNTRRRRRWCHNFFFPQVKCTGHASCSSSPVTVVLTDLCPAGACLAEPVHFDLSGTAFGAMANPGQADRLRAAGYLQIQYTRVPCKWQGVDVAFKVDGGSNPFYLALLVEYESGDGDLRSVELMQTGGRWAPMQQSWGAVWRYGSSGGAALQAPFSVRLTSGSGKTLVATNVIPAGWKPGDTYRSVVNY</sequence>
<name>A0AAV5BKA5_ELECO</name>
<keyword evidence="9" id="KW-1185">Reference proteome</keyword>
<dbReference type="PROSITE" id="PS50842">
    <property type="entry name" value="EXPANSIN_EG45"/>
    <property type="match status" value="1"/>
</dbReference>
<keyword evidence="5" id="KW-0732">Signal</keyword>
<evidence type="ECO:0000259" key="7">
    <source>
        <dbReference type="PROSITE" id="PS50843"/>
    </source>
</evidence>
<dbReference type="InterPro" id="IPR007112">
    <property type="entry name" value="Expansin/allergen_DPBB_dom"/>
</dbReference>
<comment type="similarity">
    <text evidence="4">Belongs to the expansin family.</text>
</comment>
<feature type="domain" description="Expansin-like EG45" evidence="6">
    <location>
        <begin position="55"/>
        <end position="183"/>
    </location>
</feature>
<feature type="signal peptide" evidence="5">
    <location>
        <begin position="1"/>
        <end position="27"/>
    </location>
</feature>
<dbReference type="InterPro" id="IPR009009">
    <property type="entry name" value="RlpA-like_DPBB"/>
</dbReference>
<evidence type="ECO:0000259" key="6">
    <source>
        <dbReference type="PROSITE" id="PS50842"/>
    </source>
</evidence>
<dbReference type="AlphaFoldDB" id="A0AAV5BKA5"/>
<accession>A0AAV5BKA5</accession>
<dbReference type="PANTHER" id="PTHR31692:SF56">
    <property type="entry name" value="EXPANSIN-B2-RELATED"/>
    <property type="match status" value="1"/>
</dbReference>
<dbReference type="Proteomes" id="UP001054889">
    <property type="component" value="Unassembled WGS sequence"/>
</dbReference>
<organism evidence="8 9">
    <name type="scientific">Eleusine coracana subsp. coracana</name>
    <dbReference type="NCBI Taxonomy" id="191504"/>
    <lineage>
        <taxon>Eukaryota</taxon>
        <taxon>Viridiplantae</taxon>
        <taxon>Streptophyta</taxon>
        <taxon>Embryophyta</taxon>
        <taxon>Tracheophyta</taxon>
        <taxon>Spermatophyta</taxon>
        <taxon>Magnoliopsida</taxon>
        <taxon>Liliopsida</taxon>
        <taxon>Poales</taxon>
        <taxon>Poaceae</taxon>
        <taxon>PACMAD clade</taxon>
        <taxon>Chloridoideae</taxon>
        <taxon>Cynodonteae</taxon>
        <taxon>Eleusininae</taxon>
        <taxon>Eleusine</taxon>
    </lineage>
</organism>
<comment type="subcellular location">
    <subcellularLocation>
        <location evidence="1">Secreted</location>
    </subcellularLocation>
</comment>
<feature type="chain" id="PRO_5043719374" evidence="5">
    <location>
        <begin position="28"/>
        <end position="282"/>
    </location>
</feature>
<reference evidence="8" key="2">
    <citation type="submission" date="2021-12" db="EMBL/GenBank/DDBJ databases">
        <title>Resequencing data analysis of finger millet.</title>
        <authorList>
            <person name="Hatakeyama M."/>
            <person name="Aluri S."/>
            <person name="Balachadran M.T."/>
            <person name="Sivarajan S.R."/>
            <person name="Poveda L."/>
            <person name="Shimizu-Inatsugi R."/>
            <person name="Schlapbach R."/>
            <person name="Sreeman S.M."/>
            <person name="Shimizu K.K."/>
        </authorList>
    </citation>
    <scope>NUCLEOTIDE SEQUENCE</scope>
</reference>
<keyword evidence="3" id="KW-0325">Glycoprotein</keyword>
<proteinExistence type="inferred from homology"/>
<evidence type="ECO:0000256" key="1">
    <source>
        <dbReference type="ARBA" id="ARBA00004613"/>
    </source>
</evidence>